<proteinExistence type="predicted"/>
<dbReference type="EMBL" id="KI396972">
    <property type="protein sequence ID" value="ERM96770.1"/>
    <property type="molecule type" value="Genomic_DNA"/>
</dbReference>
<evidence type="ECO:0000313" key="1">
    <source>
        <dbReference type="EMBL" id="ERM96770.1"/>
    </source>
</evidence>
<protein>
    <submittedName>
        <fullName evidence="1">Uncharacterized protein</fullName>
    </submittedName>
</protein>
<dbReference type="Gramene" id="ERM96770">
    <property type="protein sequence ID" value="ERM96770"/>
    <property type="gene ID" value="AMTR_s04340p00000570"/>
</dbReference>
<keyword evidence="2" id="KW-1185">Reference proteome</keyword>
<dbReference type="Proteomes" id="UP000017836">
    <property type="component" value="Unassembled WGS sequence"/>
</dbReference>
<name>U5CX42_AMBTC</name>
<dbReference type="AlphaFoldDB" id="U5CX42"/>
<gene>
    <name evidence="1" type="ORF">AMTR_s04340p00000570</name>
</gene>
<evidence type="ECO:0000313" key="2">
    <source>
        <dbReference type="Proteomes" id="UP000017836"/>
    </source>
</evidence>
<reference evidence="2" key="1">
    <citation type="journal article" date="2013" name="Science">
        <title>The Amborella genome and the evolution of flowering plants.</title>
        <authorList>
            <consortium name="Amborella Genome Project"/>
        </authorList>
    </citation>
    <scope>NUCLEOTIDE SEQUENCE [LARGE SCALE GENOMIC DNA]</scope>
</reference>
<dbReference type="HOGENOM" id="CLU_2892604_0_0_1"/>
<feature type="non-terminal residue" evidence="1">
    <location>
        <position position="63"/>
    </location>
</feature>
<organism evidence="1 2">
    <name type="scientific">Amborella trichopoda</name>
    <dbReference type="NCBI Taxonomy" id="13333"/>
    <lineage>
        <taxon>Eukaryota</taxon>
        <taxon>Viridiplantae</taxon>
        <taxon>Streptophyta</taxon>
        <taxon>Embryophyta</taxon>
        <taxon>Tracheophyta</taxon>
        <taxon>Spermatophyta</taxon>
        <taxon>Magnoliopsida</taxon>
        <taxon>Amborellales</taxon>
        <taxon>Amborellaceae</taxon>
        <taxon>Amborella</taxon>
    </lineage>
</organism>
<accession>U5CX42</accession>
<sequence length="63" mass="6835">MTAGAQFSICRSAVGQTKHCRSAHCDVRVRIQTARTQSSIAGAPWLQRLHCRSGLLECVVALP</sequence>